<evidence type="ECO:0000256" key="9">
    <source>
        <dbReference type="ARBA" id="ARBA00022842"/>
    </source>
</evidence>
<feature type="domain" description="Poly(A) RNA polymerase mitochondrial-like central palm" evidence="12">
    <location>
        <begin position="42"/>
        <end position="171"/>
    </location>
</feature>
<keyword evidence="6" id="KW-0963">Cytoplasm</keyword>
<comment type="subcellular location">
    <subcellularLocation>
        <location evidence="3">Cytoplasm</location>
    </subcellularLocation>
</comment>
<dbReference type="GO" id="GO:0000956">
    <property type="term" value="P:nuclear-transcribed mRNA catabolic process"/>
    <property type="evidence" value="ECO:0007669"/>
    <property type="project" value="UniProtKB-ARBA"/>
</dbReference>
<dbReference type="InterPro" id="IPR002058">
    <property type="entry name" value="PAP_assoc"/>
</dbReference>
<comment type="catalytic activity">
    <reaction evidence="10">
        <text>RNA(n) + UTP = RNA(n)-3'-uridine ribonucleotide + diphosphate</text>
        <dbReference type="Rhea" id="RHEA:14785"/>
        <dbReference type="Rhea" id="RHEA-COMP:14527"/>
        <dbReference type="Rhea" id="RHEA-COMP:17348"/>
        <dbReference type="ChEBI" id="CHEBI:33019"/>
        <dbReference type="ChEBI" id="CHEBI:46398"/>
        <dbReference type="ChEBI" id="CHEBI:140395"/>
        <dbReference type="ChEBI" id="CHEBI:173116"/>
        <dbReference type="EC" id="2.7.7.52"/>
    </reaction>
</comment>
<keyword evidence="8" id="KW-0479">Metal-binding</keyword>
<dbReference type="Proteomes" id="UP000824469">
    <property type="component" value="Unassembled WGS sequence"/>
</dbReference>
<dbReference type="GO" id="GO:0061157">
    <property type="term" value="P:mRNA destabilization"/>
    <property type="evidence" value="ECO:0007669"/>
    <property type="project" value="UniProtKB-ARBA"/>
</dbReference>
<evidence type="ECO:0000256" key="8">
    <source>
        <dbReference type="ARBA" id="ARBA00022723"/>
    </source>
</evidence>
<feature type="domain" description="PAP-associated" evidence="11">
    <location>
        <begin position="259"/>
        <end position="318"/>
    </location>
</feature>
<feature type="non-terminal residue" evidence="13">
    <location>
        <position position="360"/>
    </location>
</feature>
<dbReference type="SUPFAM" id="SSF81301">
    <property type="entry name" value="Nucleotidyltransferase"/>
    <property type="match status" value="1"/>
</dbReference>
<organism evidence="13 14">
    <name type="scientific">Taxus chinensis</name>
    <name type="common">Chinese yew</name>
    <name type="synonym">Taxus wallichiana var. chinensis</name>
    <dbReference type="NCBI Taxonomy" id="29808"/>
    <lineage>
        <taxon>Eukaryota</taxon>
        <taxon>Viridiplantae</taxon>
        <taxon>Streptophyta</taxon>
        <taxon>Embryophyta</taxon>
        <taxon>Tracheophyta</taxon>
        <taxon>Spermatophyta</taxon>
        <taxon>Pinopsida</taxon>
        <taxon>Pinidae</taxon>
        <taxon>Conifers II</taxon>
        <taxon>Cupressales</taxon>
        <taxon>Taxaceae</taxon>
        <taxon>Taxus</taxon>
    </lineage>
</organism>
<sequence>DLDSNAGQGMLIRKQYRRHELTKIRQKEFQYRADLEVLTPRFLSLYKSLIPQEEEETNRKHLISSLEKLINRQWPGARLHLFGSCANAFGVSKSDIDVCLSIDYEPSSKAELVLKLAEILQAEDMQNVQALTHARVPIVKFSDPATHISCDICINNILAVENTKLLRDYAQIDVRLQQLAFMVKHWAKCRRINETYQGTLSSYAYVLLCIHFLQQRKPAILPCLQEMKSTYQVTIGEIVCAYYDKVNEFKHYGAGNKETLGQLLSAFFDYWAFRHDYANSVISVRTGGLLSKNEKDWTRRIGNERHLICIEDPFEISHDLGRVVDKHSIRVLKEEFQRAAEIMFYDPDPCVTLFKPYMPS</sequence>
<evidence type="ECO:0000256" key="7">
    <source>
        <dbReference type="ARBA" id="ARBA00022679"/>
    </source>
</evidence>
<evidence type="ECO:0000313" key="14">
    <source>
        <dbReference type="Proteomes" id="UP000824469"/>
    </source>
</evidence>
<dbReference type="FunFam" id="3.30.460.10:FF:000067">
    <property type="entry name" value="Terminal uridylyltransferase cid1"/>
    <property type="match status" value="1"/>
</dbReference>
<evidence type="ECO:0000259" key="11">
    <source>
        <dbReference type="Pfam" id="PF03828"/>
    </source>
</evidence>
<dbReference type="EC" id="2.7.7.52" evidence="5"/>
<dbReference type="PANTHER" id="PTHR12271:SF40">
    <property type="entry name" value="POLY(A) RNA POLYMERASE GLD2"/>
    <property type="match status" value="1"/>
</dbReference>
<dbReference type="GO" id="GO:0031123">
    <property type="term" value="P:RNA 3'-end processing"/>
    <property type="evidence" value="ECO:0007669"/>
    <property type="project" value="TreeGrafter"/>
</dbReference>
<evidence type="ECO:0000256" key="3">
    <source>
        <dbReference type="ARBA" id="ARBA00004496"/>
    </source>
</evidence>
<dbReference type="PANTHER" id="PTHR12271">
    <property type="entry name" value="POLY A POLYMERASE CID PAP -RELATED"/>
    <property type="match status" value="1"/>
</dbReference>
<evidence type="ECO:0000313" key="13">
    <source>
        <dbReference type="EMBL" id="KAH9325826.1"/>
    </source>
</evidence>
<keyword evidence="14" id="KW-1185">Reference proteome</keyword>
<dbReference type="FunFam" id="1.10.1410.10:FF:000018">
    <property type="entry name" value="Terminal uridylyltransferase cid1"/>
    <property type="match status" value="1"/>
</dbReference>
<reference evidence="13 14" key="1">
    <citation type="journal article" date="2021" name="Nat. Plants">
        <title>The Taxus genome provides insights into paclitaxel biosynthesis.</title>
        <authorList>
            <person name="Xiong X."/>
            <person name="Gou J."/>
            <person name="Liao Q."/>
            <person name="Li Y."/>
            <person name="Zhou Q."/>
            <person name="Bi G."/>
            <person name="Li C."/>
            <person name="Du R."/>
            <person name="Wang X."/>
            <person name="Sun T."/>
            <person name="Guo L."/>
            <person name="Liang H."/>
            <person name="Lu P."/>
            <person name="Wu Y."/>
            <person name="Zhang Z."/>
            <person name="Ro D.K."/>
            <person name="Shang Y."/>
            <person name="Huang S."/>
            <person name="Yan J."/>
        </authorList>
    </citation>
    <scope>NUCLEOTIDE SEQUENCE [LARGE SCALE GENOMIC DNA]</scope>
    <source>
        <strain evidence="13">Ta-2019</strain>
    </source>
</reference>
<dbReference type="GO" id="GO:0046872">
    <property type="term" value="F:metal ion binding"/>
    <property type="evidence" value="ECO:0007669"/>
    <property type="project" value="UniProtKB-KW"/>
</dbReference>
<gene>
    <name evidence="13" type="ORF">KI387_006004</name>
</gene>
<evidence type="ECO:0000256" key="4">
    <source>
        <dbReference type="ARBA" id="ARBA00008593"/>
    </source>
</evidence>
<dbReference type="CDD" id="cd05402">
    <property type="entry name" value="NT_PAP_TUTase"/>
    <property type="match status" value="1"/>
</dbReference>
<evidence type="ECO:0000256" key="5">
    <source>
        <dbReference type="ARBA" id="ARBA00012472"/>
    </source>
</evidence>
<dbReference type="GO" id="GO:0005737">
    <property type="term" value="C:cytoplasm"/>
    <property type="evidence" value="ECO:0007669"/>
    <property type="project" value="UniProtKB-SubCell"/>
</dbReference>
<evidence type="ECO:0000259" key="12">
    <source>
        <dbReference type="Pfam" id="PF22600"/>
    </source>
</evidence>
<comment type="cofactor">
    <cofactor evidence="2">
        <name>Mg(2+)</name>
        <dbReference type="ChEBI" id="CHEBI:18420"/>
    </cofactor>
</comment>
<dbReference type="GO" id="GO:0050265">
    <property type="term" value="F:RNA uridylyltransferase activity"/>
    <property type="evidence" value="ECO:0007669"/>
    <property type="project" value="UniProtKB-EC"/>
</dbReference>
<dbReference type="Gene3D" id="3.30.460.10">
    <property type="entry name" value="Beta Polymerase, domain 2"/>
    <property type="match status" value="1"/>
</dbReference>
<evidence type="ECO:0000256" key="1">
    <source>
        <dbReference type="ARBA" id="ARBA00001936"/>
    </source>
</evidence>
<dbReference type="SUPFAM" id="SSF81631">
    <property type="entry name" value="PAP/OAS1 substrate-binding domain"/>
    <property type="match status" value="1"/>
</dbReference>
<keyword evidence="7" id="KW-0808">Transferase</keyword>
<keyword evidence="9" id="KW-0460">Magnesium</keyword>
<evidence type="ECO:0000256" key="6">
    <source>
        <dbReference type="ARBA" id="ARBA00022490"/>
    </source>
</evidence>
<dbReference type="Pfam" id="PF22600">
    <property type="entry name" value="MTPAP-like_central"/>
    <property type="match status" value="1"/>
</dbReference>
<evidence type="ECO:0000256" key="10">
    <source>
        <dbReference type="ARBA" id="ARBA00049105"/>
    </source>
</evidence>
<protein>
    <recommendedName>
        <fullName evidence="5">RNA uridylyltransferase</fullName>
        <ecNumber evidence="5">2.7.7.52</ecNumber>
    </recommendedName>
</protein>
<dbReference type="GO" id="GO:0010628">
    <property type="term" value="P:positive regulation of gene expression"/>
    <property type="evidence" value="ECO:0007669"/>
    <property type="project" value="UniProtKB-ARBA"/>
</dbReference>
<dbReference type="EMBL" id="JAHRHJ020000002">
    <property type="protein sequence ID" value="KAH9325826.1"/>
    <property type="molecule type" value="Genomic_DNA"/>
</dbReference>
<evidence type="ECO:0000256" key="2">
    <source>
        <dbReference type="ARBA" id="ARBA00001946"/>
    </source>
</evidence>
<proteinExistence type="inferred from homology"/>
<name>A0AA38GNC8_TAXCH</name>
<dbReference type="AlphaFoldDB" id="A0AA38GNC8"/>
<dbReference type="InterPro" id="IPR043519">
    <property type="entry name" value="NT_sf"/>
</dbReference>
<dbReference type="OMA" id="RTYAYAD"/>
<comment type="caution">
    <text evidence="13">The sequence shown here is derived from an EMBL/GenBank/DDBJ whole genome shotgun (WGS) entry which is preliminary data.</text>
</comment>
<dbReference type="Gene3D" id="1.10.1410.10">
    <property type="match status" value="1"/>
</dbReference>
<dbReference type="Pfam" id="PF03828">
    <property type="entry name" value="PAP_assoc"/>
    <property type="match status" value="1"/>
</dbReference>
<comment type="similarity">
    <text evidence="4">Belongs to the DNA polymerase type-B-like family.</text>
</comment>
<comment type="cofactor">
    <cofactor evidence="1">
        <name>Mn(2+)</name>
        <dbReference type="ChEBI" id="CHEBI:29035"/>
    </cofactor>
</comment>
<dbReference type="InterPro" id="IPR054708">
    <property type="entry name" value="MTPAP-like_central"/>
</dbReference>
<accession>A0AA38GNC8</accession>